<sequence>MSVTERRDKAYMEITPLKDKLGRPFQDLRISVTDRCNFRCRYCMPREIFGPDFSFLPREHLLTFEEIERLAKIFVQLGVRKIRLTGGEPLLRKDLHLLINKLANIEGLDDIALTTNAYMLEKQAEKLQEAGLHRVNVSLDALEDETFQSINDVGATTNRVLKGIQKAKETGLEVKVNMVVKKGMNDHDVIPMAKYFKEQGITLRYIEFMDVGQTNGWDFSQVVTKKELFQQLNEHFELQPVEPAYMGEVAKRYRYADTDTEVGFITSVSESFCSSCTRGRLSADGKFFTCLFATDGLDLKEVIRSGATDAEIISSFSPTWRNRTDRYSDERTEESVKNRPKIEMSYIGG</sequence>
<keyword evidence="3 12" id="KW-0949">S-adenosyl-L-methionine</keyword>
<keyword evidence="9 12" id="KW-0501">Molybdenum cofactor biosynthesis</keyword>
<reference evidence="15" key="1">
    <citation type="submission" date="2016-10" db="EMBL/GenBank/DDBJ databases">
        <authorList>
            <person name="Varghese N."/>
            <person name="Submissions S."/>
        </authorList>
    </citation>
    <scope>NUCLEOTIDE SEQUENCE [LARGE SCALE GENOMIC DNA]</scope>
    <source>
        <strain evidence="15">CGMCC 1.3566</strain>
    </source>
</reference>
<feature type="binding site" evidence="12">
    <location>
        <position position="175"/>
    </location>
    <ligand>
        <name>GTP</name>
        <dbReference type="ChEBI" id="CHEBI:37565"/>
    </ligand>
</feature>
<dbReference type="SFLD" id="SFLDG01067">
    <property type="entry name" value="SPASM/twitch_domain_containing"/>
    <property type="match status" value="1"/>
</dbReference>
<comment type="function">
    <text evidence="12">Catalyzes the cyclization of GTP to (8S)-3',8-cyclo-7,8-dihydroguanosine 5'-triphosphate.</text>
</comment>
<dbReference type="InterPro" id="IPR050105">
    <property type="entry name" value="MoCo_biosynth_MoaA/MoaC"/>
</dbReference>
<feature type="binding site" evidence="12">
    <location>
        <position position="83"/>
    </location>
    <ligand>
        <name>GTP</name>
        <dbReference type="ChEBI" id="CHEBI:37565"/>
    </ligand>
</feature>
<feature type="binding site" evidence="12">
    <location>
        <position position="273"/>
    </location>
    <ligand>
        <name>[4Fe-4S] cluster</name>
        <dbReference type="ChEBI" id="CHEBI:49883"/>
        <label>2</label>
        <note>4Fe-4S-substrate</note>
    </ligand>
</feature>
<feature type="binding site" evidence="12">
    <location>
        <position position="43"/>
    </location>
    <ligand>
        <name>[4Fe-4S] cluster</name>
        <dbReference type="ChEBI" id="CHEBI:49883"/>
        <label>1</label>
        <note>4Fe-4S-S-AdoMet</note>
    </ligand>
</feature>
<dbReference type="InterPro" id="IPR040064">
    <property type="entry name" value="MoaA-like"/>
</dbReference>
<feature type="binding site" evidence="12">
    <location>
        <position position="36"/>
    </location>
    <ligand>
        <name>[4Fe-4S] cluster</name>
        <dbReference type="ChEBI" id="CHEBI:49883"/>
        <label>1</label>
        <note>4Fe-4S-S-AdoMet</note>
    </ligand>
</feature>
<feature type="binding site" evidence="12">
    <location>
        <begin position="278"/>
        <end position="280"/>
    </location>
    <ligand>
        <name>GTP</name>
        <dbReference type="ChEBI" id="CHEBI:37565"/>
    </ligand>
</feature>
<accession>A0A1I0IGA6</accession>
<dbReference type="InterPro" id="IPR000385">
    <property type="entry name" value="MoaA_NifB_PqqE_Fe-S-bd_CS"/>
</dbReference>
<dbReference type="CDD" id="cd01335">
    <property type="entry name" value="Radical_SAM"/>
    <property type="match status" value="1"/>
</dbReference>
<keyword evidence="5 12" id="KW-0547">Nucleotide-binding</keyword>
<dbReference type="InterPro" id="IPR013785">
    <property type="entry name" value="Aldolase_TIM"/>
</dbReference>
<keyword evidence="10 12" id="KW-0456">Lyase</keyword>
<gene>
    <name evidence="12" type="primary">moaA</name>
    <name evidence="14" type="ORF">SAMN05421676_11269</name>
</gene>
<feature type="binding site" evidence="12">
    <location>
        <position position="114"/>
    </location>
    <ligand>
        <name>GTP</name>
        <dbReference type="ChEBI" id="CHEBI:37565"/>
    </ligand>
</feature>
<dbReference type="GO" id="GO:0061798">
    <property type="term" value="F:GTP 3',8'-cyclase activity"/>
    <property type="evidence" value="ECO:0007669"/>
    <property type="project" value="UniProtKB-UniRule"/>
</dbReference>
<dbReference type="STRING" id="237682.SAMN05421676_11269"/>
<dbReference type="InterPro" id="IPR058240">
    <property type="entry name" value="rSAM_sf"/>
</dbReference>
<dbReference type="GO" id="GO:0006777">
    <property type="term" value="P:Mo-molybdopterin cofactor biosynthetic process"/>
    <property type="evidence" value="ECO:0007669"/>
    <property type="project" value="UniProtKB-UniRule"/>
</dbReference>
<dbReference type="GO" id="GO:0046872">
    <property type="term" value="F:metal ion binding"/>
    <property type="evidence" value="ECO:0007669"/>
    <property type="project" value="UniProtKB-KW"/>
</dbReference>
<evidence type="ECO:0000256" key="8">
    <source>
        <dbReference type="ARBA" id="ARBA00023134"/>
    </source>
</evidence>
<feature type="binding site" evidence="12">
    <location>
        <position position="29"/>
    </location>
    <ligand>
        <name>GTP</name>
        <dbReference type="ChEBI" id="CHEBI:37565"/>
    </ligand>
</feature>
<feature type="binding site" evidence="12">
    <location>
        <position position="276"/>
    </location>
    <ligand>
        <name>[4Fe-4S] cluster</name>
        <dbReference type="ChEBI" id="CHEBI:49883"/>
        <label>2</label>
        <note>4Fe-4S-substrate</note>
    </ligand>
</feature>
<comment type="catalytic activity">
    <reaction evidence="11 12">
        <text>GTP + AH2 + S-adenosyl-L-methionine = (8S)-3',8-cyclo-7,8-dihydroguanosine 5'-triphosphate + 5'-deoxyadenosine + L-methionine + A + H(+)</text>
        <dbReference type="Rhea" id="RHEA:49576"/>
        <dbReference type="ChEBI" id="CHEBI:13193"/>
        <dbReference type="ChEBI" id="CHEBI:15378"/>
        <dbReference type="ChEBI" id="CHEBI:17319"/>
        <dbReference type="ChEBI" id="CHEBI:17499"/>
        <dbReference type="ChEBI" id="CHEBI:37565"/>
        <dbReference type="ChEBI" id="CHEBI:57844"/>
        <dbReference type="ChEBI" id="CHEBI:59789"/>
        <dbReference type="ChEBI" id="CHEBI:131766"/>
        <dbReference type="EC" id="4.1.99.22"/>
    </reaction>
</comment>
<feature type="binding site" evidence="12">
    <location>
        <position position="138"/>
    </location>
    <ligand>
        <name>S-adenosyl-L-methionine</name>
        <dbReference type="ChEBI" id="CHEBI:59789"/>
    </ligand>
</feature>
<evidence type="ECO:0000256" key="7">
    <source>
        <dbReference type="ARBA" id="ARBA00023014"/>
    </source>
</evidence>
<dbReference type="InterPro" id="IPR013483">
    <property type="entry name" value="MoaA"/>
</dbReference>
<dbReference type="EMBL" id="FOHJ01000012">
    <property type="protein sequence ID" value="SET95981.1"/>
    <property type="molecule type" value="Genomic_DNA"/>
</dbReference>
<evidence type="ECO:0000256" key="9">
    <source>
        <dbReference type="ARBA" id="ARBA00023150"/>
    </source>
</evidence>
<dbReference type="CDD" id="cd21117">
    <property type="entry name" value="Twitch_MoaA"/>
    <property type="match status" value="1"/>
</dbReference>
<keyword evidence="4 12" id="KW-0479">Metal-binding</keyword>
<dbReference type="GO" id="GO:0005525">
    <property type="term" value="F:GTP binding"/>
    <property type="evidence" value="ECO:0007669"/>
    <property type="project" value="UniProtKB-UniRule"/>
</dbReference>
<evidence type="ECO:0000256" key="6">
    <source>
        <dbReference type="ARBA" id="ARBA00023004"/>
    </source>
</evidence>
<dbReference type="Gene3D" id="3.20.20.70">
    <property type="entry name" value="Aldolase class I"/>
    <property type="match status" value="1"/>
</dbReference>
<evidence type="ECO:0000256" key="11">
    <source>
        <dbReference type="ARBA" id="ARBA00048697"/>
    </source>
</evidence>
<evidence type="ECO:0000256" key="5">
    <source>
        <dbReference type="ARBA" id="ARBA00022741"/>
    </source>
</evidence>
<dbReference type="SMART" id="SM00729">
    <property type="entry name" value="Elp3"/>
    <property type="match status" value="1"/>
</dbReference>
<dbReference type="AlphaFoldDB" id="A0A1I0IGA6"/>
<keyword evidence="8 12" id="KW-0342">GTP-binding</keyword>
<dbReference type="UniPathway" id="UPA00344"/>
<dbReference type="GO" id="GO:0051539">
    <property type="term" value="F:4 iron, 4 sulfur cluster binding"/>
    <property type="evidence" value="ECO:0007669"/>
    <property type="project" value="UniProtKB-UniRule"/>
</dbReference>
<dbReference type="PANTHER" id="PTHR22960">
    <property type="entry name" value="MOLYBDOPTERIN COFACTOR SYNTHESIS PROTEIN A"/>
    <property type="match status" value="1"/>
</dbReference>
<protein>
    <recommendedName>
        <fullName evidence="1 12">GTP 3',8-cyclase</fullName>
        <ecNumber evidence="1 12">4.1.99.22</ecNumber>
    </recommendedName>
    <alternativeName>
        <fullName evidence="12">Molybdenum cofactor biosynthesis protein A</fullName>
    </alternativeName>
</protein>
<evidence type="ECO:0000256" key="4">
    <source>
        <dbReference type="ARBA" id="ARBA00022723"/>
    </source>
</evidence>
<feature type="binding site" evidence="12">
    <location>
        <position position="42"/>
    </location>
    <ligand>
        <name>S-adenosyl-L-methionine</name>
        <dbReference type="ChEBI" id="CHEBI:59789"/>
    </ligand>
</feature>
<dbReference type="PROSITE" id="PS51918">
    <property type="entry name" value="RADICAL_SAM"/>
    <property type="match status" value="1"/>
</dbReference>
<dbReference type="HAMAP" id="MF_01225_B">
    <property type="entry name" value="MoaA_B"/>
    <property type="match status" value="1"/>
</dbReference>
<dbReference type="SFLD" id="SFLDG01383">
    <property type="entry name" value="cyclic_pyranopterin_phosphate"/>
    <property type="match status" value="1"/>
</dbReference>
<dbReference type="EC" id="4.1.99.22" evidence="1 12"/>
<keyword evidence="6 12" id="KW-0408">Iron</keyword>
<proteinExistence type="inferred from homology"/>
<feature type="domain" description="Radical SAM core" evidence="13">
    <location>
        <begin position="20"/>
        <end position="242"/>
    </location>
</feature>
<dbReference type="Pfam" id="PF04055">
    <property type="entry name" value="Radical_SAM"/>
    <property type="match status" value="1"/>
</dbReference>
<dbReference type="Proteomes" id="UP000199095">
    <property type="component" value="Unassembled WGS sequence"/>
</dbReference>
<feature type="binding site" evidence="12">
    <location>
        <position position="209"/>
    </location>
    <ligand>
        <name>S-adenosyl-L-methionine</name>
        <dbReference type="ChEBI" id="CHEBI:59789"/>
    </ligand>
</feature>
<comment type="subunit">
    <text evidence="12">Monomer and homodimer.</text>
</comment>
<dbReference type="GO" id="GO:0061799">
    <property type="term" value="F:cyclic pyranopterin monophosphate synthase activity"/>
    <property type="evidence" value="ECO:0007669"/>
    <property type="project" value="TreeGrafter"/>
</dbReference>
<evidence type="ECO:0000256" key="2">
    <source>
        <dbReference type="ARBA" id="ARBA00022485"/>
    </source>
</evidence>
<evidence type="ECO:0000256" key="10">
    <source>
        <dbReference type="ARBA" id="ARBA00023239"/>
    </source>
</evidence>
<organism evidence="14 15">
    <name type="scientific">Salinibacillus kushneri</name>
    <dbReference type="NCBI Taxonomy" id="237682"/>
    <lineage>
        <taxon>Bacteria</taxon>
        <taxon>Bacillati</taxon>
        <taxon>Bacillota</taxon>
        <taxon>Bacilli</taxon>
        <taxon>Bacillales</taxon>
        <taxon>Bacillaceae</taxon>
        <taxon>Salinibacillus</taxon>
    </lineage>
</organism>
<feature type="binding site" evidence="12">
    <location>
        <position position="290"/>
    </location>
    <ligand>
        <name>[4Fe-4S] cluster</name>
        <dbReference type="ChEBI" id="CHEBI:49883"/>
        <label>2</label>
        <note>4Fe-4S-substrate</note>
    </ligand>
</feature>
<dbReference type="NCBIfam" id="TIGR02666">
    <property type="entry name" value="moaA"/>
    <property type="match status" value="1"/>
</dbReference>
<dbReference type="NCBIfam" id="NF001199">
    <property type="entry name" value="PRK00164.2-1"/>
    <property type="match status" value="1"/>
</dbReference>
<keyword evidence="7 12" id="KW-0411">Iron-sulfur</keyword>
<feature type="binding site" evidence="12">
    <location>
        <position position="87"/>
    </location>
    <ligand>
        <name>S-adenosyl-L-methionine</name>
        <dbReference type="ChEBI" id="CHEBI:59789"/>
    </ligand>
</feature>
<evidence type="ECO:0000259" key="13">
    <source>
        <dbReference type="PROSITE" id="PS51918"/>
    </source>
</evidence>
<keyword evidence="2 12" id="KW-0004">4Fe-4S</keyword>
<comment type="similarity">
    <text evidence="12">Belongs to the radical SAM superfamily. MoaA family.</text>
</comment>
<dbReference type="Pfam" id="PF06463">
    <property type="entry name" value="Mob_synth_C"/>
    <property type="match status" value="1"/>
</dbReference>
<dbReference type="PANTHER" id="PTHR22960:SF0">
    <property type="entry name" value="MOLYBDENUM COFACTOR BIOSYNTHESIS PROTEIN 1"/>
    <property type="match status" value="1"/>
</dbReference>
<dbReference type="SUPFAM" id="SSF102114">
    <property type="entry name" value="Radical SAM enzymes"/>
    <property type="match status" value="1"/>
</dbReference>
<evidence type="ECO:0000313" key="14">
    <source>
        <dbReference type="EMBL" id="SET95981.1"/>
    </source>
</evidence>
<comment type="pathway">
    <text evidence="12">Cofactor biosynthesis; molybdopterin biosynthesis.</text>
</comment>
<evidence type="ECO:0000313" key="15">
    <source>
        <dbReference type="Proteomes" id="UP000199095"/>
    </source>
</evidence>
<dbReference type="PROSITE" id="PS01305">
    <property type="entry name" value="MOAA_NIFB_PQQE"/>
    <property type="match status" value="1"/>
</dbReference>
<evidence type="ECO:0000256" key="12">
    <source>
        <dbReference type="HAMAP-Rule" id="MF_01225"/>
    </source>
</evidence>
<dbReference type="SFLD" id="SFLDS00029">
    <property type="entry name" value="Radical_SAM"/>
    <property type="match status" value="1"/>
</dbReference>
<keyword evidence="15" id="KW-1185">Reference proteome</keyword>
<dbReference type="SFLD" id="SFLDG01386">
    <property type="entry name" value="main_SPASM_domain-containing"/>
    <property type="match status" value="1"/>
</dbReference>
<dbReference type="InterPro" id="IPR007197">
    <property type="entry name" value="rSAM"/>
</dbReference>
<evidence type="ECO:0000256" key="1">
    <source>
        <dbReference type="ARBA" id="ARBA00012167"/>
    </source>
</evidence>
<name>A0A1I0IGA6_9BACI</name>
<comment type="cofactor">
    <cofactor evidence="12">
        <name>[4Fe-4S] cluster</name>
        <dbReference type="ChEBI" id="CHEBI:49883"/>
    </cofactor>
    <text evidence="12">Binds 2 [4Fe-4S] clusters. Binds 1 [4Fe-4S] cluster coordinated with 3 cysteines and an exchangeable S-adenosyl-L-methionine and 1 [4Fe-4S] cluster coordinated with 3 cysteines and the GTP-derived substrate.</text>
</comment>
<dbReference type="InterPro" id="IPR010505">
    <property type="entry name" value="MoaA_twitch"/>
</dbReference>
<dbReference type="GO" id="GO:1904047">
    <property type="term" value="F:S-adenosyl-L-methionine binding"/>
    <property type="evidence" value="ECO:0007669"/>
    <property type="project" value="UniProtKB-UniRule"/>
</dbReference>
<evidence type="ECO:0000256" key="3">
    <source>
        <dbReference type="ARBA" id="ARBA00022691"/>
    </source>
</evidence>
<dbReference type="InterPro" id="IPR006638">
    <property type="entry name" value="Elp3/MiaA/NifB-like_rSAM"/>
</dbReference>
<feature type="binding site" evidence="12">
    <location>
        <position position="40"/>
    </location>
    <ligand>
        <name>[4Fe-4S] cluster</name>
        <dbReference type="ChEBI" id="CHEBI:49883"/>
        <label>1</label>
        <note>4Fe-4S-S-AdoMet</note>
    </ligand>
</feature>